<dbReference type="GO" id="GO:0016787">
    <property type="term" value="F:hydrolase activity"/>
    <property type="evidence" value="ECO:0007669"/>
    <property type="project" value="UniProtKB-KW"/>
</dbReference>
<keyword evidence="3" id="KW-0614">Plasmid</keyword>
<keyword evidence="4" id="KW-1185">Reference proteome</keyword>
<dbReference type="PANTHER" id="PTHR43817">
    <property type="entry name" value="GLYCOSYL HYDROLASE"/>
    <property type="match status" value="1"/>
</dbReference>
<proteinExistence type="predicted"/>
<dbReference type="Gene3D" id="2.60.120.260">
    <property type="entry name" value="Galactose-binding domain-like"/>
    <property type="match status" value="2"/>
</dbReference>
<evidence type="ECO:0000313" key="4">
    <source>
        <dbReference type="Proteomes" id="UP001218231"/>
    </source>
</evidence>
<keyword evidence="2 3" id="KW-0378">Hydrolase</keyword>
<dbReference type="Pfam" id="PF17132">
    <property type="entry name" value="Glyco_hydro_106"/>
    <property type="match status" value="1"/>
</dbReference>
<organism evidence="3 4">
    <name type="scientific">Novosphingobium humi</name>
    <dbReference type="NCBI Taxonomy" id="2282397"/>
    <lineage>
        <taxon>Bacteria</taxon>
        <taxon>Pseudomonadati</taxon>
        <taxon>Pseudomonadota</taxon>
        <taxon>Alphaproteobacteria</taxon>
        <taxon>Sphingomonadales</taxon>
        <taxon>Sphingomonadaceae</taxon>
        <taxon>Novosphingobium</taxon>
    </lineage>
</organism>
<accession>A0ABY7U588</accession>
<gene>
    <name evidence="3" type="ORF">PQ457_18590</name>
</gene>
<evidence type="ECO:0000256" key="2">
    <source>
        <dbReference type="ARBA" id="ARBA00022801"/>
    </source>
</evidence>
<dbReference type="Proteomes" id="UP001218231">
    <property type="component" value="Plasmid unnamed1"/>
</dbReference>
<evidence type="ECO:0000313" key="3">
    <source>
        <dbReference type="EMBL" id="WCT80067.1"/>
    </source>
</evidence>
<dbReference type="InterPro" id="IPR008979">
    <property type="entry name" value="Galactose-bd-like_sf"/>
</dbReference>
<dbReference type="NCBIfam" id="NF045579">
    <property type="entry name" value="rhamnoside_JR"/>
    <property type="match status" value="1"/>
</dbReference>
<reference evidence="3 4" key="1">
    <citation type="submission" date="2023-02" db="EMBL/GenBank/DDBJ databases">
        <title>Genome sequence of Novosphingobium humi KACC 19094.</title>
        <authorList>
            <person name="Kim S."/>
            <person name="Heo J."/>
            <person name="Kwon S.-W."/>
        </authorList>
    </citation>
    <scope>NUCLEOTIDE SEQUENCE [LARGE SCALE GENOMIC DNA]</scope>
    <source>
        <strain evidence="3 4">KACC 19094</strain>
        <plasmid evidence="3 4">unnamed1</plasmid>
    </source>
</reference>
<evidence type="ECO:0000256" key="1">
    <source>
        <dbReference type="ARBA" id="ARBA00022729"/>
    </source>
</evidence>
<dbReference type="EMBL" id="CP117418">
    <property type="protein sequence ID" value="WCT80067.1"/>
    <property type="molecule type" value="Genomic_DNA"/>
</dbReference>
<protein>
    <submittedName>
        <fullName evidence="3">Glycosyl hydrolase</fullName>
    </submittedName>
</protein>
<sequence length="1142" mass="123512">MARLSRSSTYRLLCGVAAFSMFVAGGHGRAAPPQPAAHDADRMEEEFRTPPASARPRVWWHWMNGNITKEGIAADLAWMKRMGIGGVQNFDIDLDTQQIVEQRLVYMTPPWKDAFRFAASEAERLGLELAIASSPGWSESGGPWVAPEDGLKKLVWSETLVQGGRRQSIHLKQPPSVAGPFQDLGSQVEVTELISGEAPKAGPAFYRDVKVLAVPVRLAEPLPAPQLTDGEGKALVAAKDQRGALVVNVRLGPVIAKTAPELRLDFGRPVTVRTVTLHIPGGAIPLIGPLLAPVLQSSADGKMWADVATIPLEATPSTLAFNPVTARYFRLEIKPAHAAANGNPAPDEHAGDLAMDDVFGKGMGRLISAPVTIGLLDFGVETKIDRYEVKAGFSIAPDYYALPVVKDGATGPAAELTIDLTDRMKPDGTLDWAPPHGTWKILRFGSSLVGKTNHPAPAEATGLEVDKYDADAVRRYLEHYLANYRDAAGEGMMGARGVRALLNDSIEIGAANWTPRMIEQFKRLRGYDPVPWLPTLAGTLIGTREESERFLFDYRRTLSDLMASEHYGTIADVAHRHGLKVYGEAIEGNRSSFGDDMAMRRYADYPMAAMWAFPAKQGPAASYVIDVRGAASVGHLYGQNIVAAESMTAGMAPWAFGPSDLKHIVDEEFVLGVNRPVVHTSVHVPVEDRKPGLSLAGIGQFFNRNESWAELAKPWVDYLSRNAFMLQQGRNWADVAYFYGEEAPLSGLYGTRPVTDAPSRYAYDFLNVDALASVLANNGDALVSPSGARYRALYLGGSSRRMTLPTLRRIGELVEGGATVIGMAPESSPGLMDDRTEYDALVRKLWPQSGGTGEAVHVGKGRVIASTNIDQALADLDIAPDFLAAGATDIAFAHRHLADGESYFLVNHTGQTERFEAHFAVSGKAPQLWHAETGAVEEVSYRIAGGQTIVPMELKAGDAVHVVFRRPAENAERRFAPAAKGAMAALNGRWNVRFEAGRGAPAQIDMAALAPLDQNADPRVRHFSGIATYSTDFAPPKGWRPGQPLSLDLGEAREIAEVTVNGKAAGSVWRAPYTVEVGAFTRPGKANRLEIRIANLWVNRLIADADPAVKDKISWTSVPTYKPTAALRRSGLIGPVTLQAGR</sequence>
<keyword evidence="1" id="KW-0732">Signal</keyword>
<dbReference type="PANTHER" id="PTHR43817:SF1">
    <property type="entry name" value="HYDROLASE, FAMILY 43, PUTATIVE (AFU_ORTHOLOGUE AFUA_3G01660)-RELATED"/>
    <property type="match status" value="1"/>
</dbReference>
<geneLocation type="plasmid" evidence="3 4">
    <name>unnamed1</name>
</geneLocation>
<name>A0ABY7U588_9SPHN</name>
<dbReference type="SUPFAM" id="SSF49785">
    <property type="entry name" value="Galactose-binding domain-like"/>
    <property type="match status" value="2"/>
</dbReference>
<dbReference type="RefSeq" id="WP_273620339.1">
    <property type="nucleotide sequence ID" value="NZ_CP117418.1"/>
</dbReference>